<dbReference type="SMART" id="SM00859">
    <property type="entry name" value="Semialdhyde_dh"/>
    <property type="match status" value="1"/>
</dbReference>
<dbReference type="InterPro" id="IPR050085">
    <property type="entry name" value="AGPR"/>
</dbReference>
<feature type="region of interest" description="Disordered" evidence="5">
    <location>
        <begin position="172"/>
        <end position="192"/>
    </location>
</feature>
<dbReference type="GO" id="GO:0003942">
    <property type="term" value="F:N-acetyl-gamma-glutamyl-phosphate reductase activity"/>
    <property type="evidence" value="ECO:0007669"/>
    <property type="project" value="UniProtKB-EC"/>
</dbReference>
<reference evidence="7" key="1">
    <citation type="submission" date="2020-07" db="EMBL/GenBank/DDBJ databases">
        <authorList>
            <person name="Tarantini F.S."/>
            <person name="Hong K.W."/>
            <person name="Chan K.G."/>
        </authorList>
    </citation>
    <scope>NUCLEOTIDE SEQUENCE</scope>
    <source>
        <strain evidence="7">32-07</strain>
    </source>
</reference>
<dbReference type="InterPro" id="IPR000534">
    <property type="entry name" value="Semialdehyde_DH_NAD-bd"/>
</dbReference>
<keyword evidence="4" id="KW-0963">Cytoplasm</keyword>
<dbReference type="NCBIfam" id="TIGR01850">
    <property type="entry name" value="argC"/>
    <property type="match status" value="1"/>
</dbReference>
<protein>
    <recommendedName>
        <fullName evidence="4">N-acetyl-gamma-glutamyl-phosphate reductase</fullName>
        <shortName evidence="4">AGPR</shortName>
        <ecNumber evidence="4">1.2.1.38</ecNumber>
    </recommendedName>
    <alternativeName>
        <fullName evidence="4">N-acetyl-glutamate semialdehyde dehydrogenase</fullName>
        <shortName evidence="4">NAGSA dehydrogenase</shortName>
    </alternativeName>
</protein>
<dbReference type="RefSeq" id="WP_231335638.1">
    <property type="nucleotide sequence ID" value="NZ_CP059572.1"/>
</dbReference>
<feature type="active site" evidence="4">
    <location>
        <position position="147"/>
    </location>
</feature>
<dbReference type="EMBL" id="CP059572">
    <property type="protein sequence ID" value="QXJ22402.1"/>
    <property type="molecule type" value="Genomic_DNA"/>
</dbReference>
<comment type="subcellular location">
    <subcellularLocation>
        <location evidence="4">Cytoplasm</location>
    </subcellularLocation>
</comment>
<keyword evidence="4" id="KW-0055">Arginine biosynthesis</keyword>
<dbReference type="PANTHER" id="PTHR32338">
    <property type="entry name" value="N-ACETYL-GAMMA-GLUTAMYL-PHOSPHATE REDUCTASE, CHLOROPLASTIC-RELATED-RELATED"/>
    <property type="match status" value="1"/>
</dbReference>
<dbReference type="InterPro" id="IPR000706">
    <property type="entry name" value="AGPR_type-1"/>
</dbReference>
<dbReference type="Pfam" id="PF22698">
    <property type="entry name" value="Semialdhyde_dhC_1"/>
    <property type="match status" value="1"/>
</dbReference>
<dbReference type="PANTHER" id="PTHR32338:SF11">
    <property type="entry name" value="[LYSW]-L-2-AMINOADIPATE_[LYSW]-L-GLUTAMATE PHOSPHATE REDUCTASE-RELATED"/>
    <property type="match status" value="1"/>
</dbReference>
<proteinExistence type="inferred from homology"/>
<keyword evidence="2 4" id="KW-0521">NADP</keyword>
<dbReference type="Gene3D" id="3.30.360.10">
    <property type="entry name" value="Dihydrodipicolinate Reductase, domain 2"/>
    <property type="match status" value="1"/>
</dbReference>
<dbReference type="EC" id="1.2.1.38" evidence="4"/>
<dbReference type="Proteomes" id="UP001049518">
    <property type="component" value="Chromosome"/>
</dbReference>
<evidence type="ECO:0000259" key="6">
    <source>
        <dbReference type="SMART" id="SM00859"/>
    </source>
</evidence>
<accession>A0ABX8QXE6</accession>
<evidence type="ECO:0000313" key="7">
    <source>
        <dbReference type="EMBL" id="QXJ22402.1"/>
    </source>
</evidence>
<evidence type="ECO:0000256" key="1">
    <source>
        <dbReference type="ARBA" id="ARBA00022605"/>
    </source>
</evidence>
<dbReference type="HAMAP" id="MF_00150">
    <property type="entry name" value="ArgC_type1"/>
    <property type="match status" value="1"/>
</dbReference>
<name>A0ABX8QXE6_9ACTN</name>
<organism evidence="7 8">
    <name type="scientific">Actinomadura graeca</name>
    <dbReference type="NCBI Taxonomy" id="2750812"/>
    <lineage>
        <taxon>Bacteria</taxon>
        <taxon>Bacillati</taxon>
        <taxon>Actinomycetota</taxon>
        <taxon>Actinomycetes</taxon>
        <taxon>Streptosporangiales</taxon>
        <taxon>Thermomonosporaceae</taxon>
        <taxon>Actinomadura</taxon>
    </lineage>
</organism>
<feature type="domain" description="Semialdehyde dehydrogenase NAD-binding" evidence="6">
    <location>
        <begin position="3"/>
        <end position="139"/>
    </location>
</feature>
<gene>
    <name evidence="4 7" type="primary">argC</name>
    <name evidence="7" type="ORF">AGRA3207_003395</name>
</gene>
<keyword evidence="3 4" id="KW-0560">Oxidoreductase</keyword>
<dbReference type="InterPro" id="IPR058924">
    <property type="entry name" value="AGPR_dimerisation_dom"/>
</dbReference>
<dbReference type="InterPro" id="IPR036291">
    <property type="entry name" value="NAD(P)-bd_dom_sf"/>
</dbReference>
<evidence type="ECO:0000256" key="4">
    <source>
        <dbReference type="HAMAP-Rule" id="MF_00150"/>
    </source>
</evidence>
<evidence type="ECO:0000313" key="8">
    <source>
        <dbReference type="Proteomes" id="UP001049518"/>
    </source>
</evidence>
<evidence type="ECO:0000256" key="5">
    <source>
        <dbReference type="SAM" id="MobiDB-lite"/>
    </source>
</evidence>
<feature type="compositionally biased region" description="Low complexity" evidence="5">
    <location>
        <begin position="176"/>
        <end position="185"/>
    </location>
</feature>
<sequence length="355" mass="37933">MIRVAVLGASGYIGGELLRILLGHPHVEVGAAASARLAGRRVDSAHPNLRSVCDLTFTHPDDLGAHDVLFAAIPHLESMRQAEALLERGRVLIDLTADFRLPDAATFERYYGVPHEARDLLGEFVFGLPETHRKELRDADRISVPGCMATAAILALHPAAEAGLLEPAVSVDARTGSSGSGRSSGLADSHSERSGALRVFAPSGHRHEAEITQETGLDVTMSATGIEAVRGVQVLCRGRLRGPVDEARLRETYRRCYGDEPFTRVVARRRGAYRLPEPKILSGSNFCDVGFVTGPVPGGGTTLHAPRNGEDGQALLVGALDNLVKGGAGNAVQCMNIRFGWPERTGLEFPGLHPI</sequence>
<keyword evidence="8" id="KW-1185">Reference proteome</keyword>
<dbReference type="Gene3D" id="3.40.50.720">
    <property type="entry name" value="NAD(P)-binding Rossmann-like Domain"/>
    <property type="match status" value="1"/>
</dbReference>
<comment type="similarity">
    <text evidence="4">Belongs to the NAGSA dehydrogenase family. Type 1 subfamily.</text>
</comment>
<dbReference type="SUPFAM" id="SSF55347">
    <property type="entry name" value="Glyceraldehyde-3-phosphate dehydrogenase-like, C-terminal domain"/>
    <property type="match status" value="1"/>
</dbReference>
<keyword evidence="1 4" id="KW-0028">Amino-acid biosynthesis</keyword>
<dbReference type="Pfam" id="PF01118">
    <property type="entry name" value="Semialdhyde_dh"/>
    <property type="match status" value="1"/>
</dbReference>
<evidence type="ECO:0000256" key="3">
    <source>
        <dbReference type="ARBA" id="ARBA00023002"/>
    </source>
</evidence>
<comment type="catalytic activity">
    <reaction evidence="4">
        <text>N-acetyl-L-glutamate 5-semialdehyde + phosphate + NADP(+) = N-acetyl-L-glutamyl 5-phosphate + NADPH + H(+)</text>
        <dbReference type="Rhea" id="RHEA:21588"/>
        <dbReference type="ChEBI" id="CHEBI:15378"/>
        <dbReference type="ChEBI" id="CHEBI:29123"/>
        <dbReference type="ChEBI" id="CHEBI:43474"/>
        <dbReference type="ChEBI" id="CHEBI:57783"/>
        <dbReference type="ChEBI" id="CHEBI:57936"/>
        <dbReference type="ChEBI" id="CHEBI:58349"/>
        <dbReference type="EC" id="1.2.1.38"/>
    </reaction>
</comment>
<comment type="pathway">
    <text evidence="4">Amino-acid biosynthesis; L-arginine biosynthesis; N(2)-acetyl-L-ornithine from L-glutamate: step 3/4.</text>
</comment>
<dbReference type="SUPFAM" id="SSF51735">
    <property type="entry name" value="NAD(P)-binding Rossmann-fold domains"/>
    <property type="match status" value="1"/>
</dbReference>
<comment type="function">
    <text evidence="4">Catalyzes the NADPH-dependent reduction of N-acetyl-5-glutamyl phosphate to yield N-acetyl-L-glutamate 5-semialdehyde.</text>
</comment>
<evidence type="ECO:0000256" key="2">
    <source>
        <dbReference type="ARBA" id="ARBA00022857"/>
    </source>
</evidence>